<dbReference type="PANTHER" id="PTHR20992">
    <property type="entry name" value="AT15442P-RELATED"/>
    <property type="match status" value="1"/>
</dbReference>
<gene>
    <name evidence="2" type="ORF">PCC6912_00810</name>
</gene>
<evidence type="ECO:0000256" key="1">
    <source>
        <dbReference type="SAM" id="Phobius"/>
    </source>
</evidence>
<feature type="transmembrane region" description="Helical" evidence="1">
    <location>
        <begin position="175"/>
        <end position="194"/>
    </location>
</feature>
<keyword evidence="1" id="KW-0812">Transmembrane</keyword>
<dbReference type="STRING" id="211165.GCA_000317285_04989"/>
<evidence type="ECO:0000313" key="3">
    <source>
        <dbReference type="Proteomes" id="UP000268857"/>
    </source>
</evidence>
<evidence type="ECO:0000313" key="2">
    <source>
        <dbReference type="EMBL" id="RUR86638.1"/>
    </source>
</evidence>
<dbReference type="OrthoDB" id="9790659at2"/>
<evidence type="ECO:0008006" key="4">
    <source>
        <dbReference type="Google" id="ProtNLM"/>
    </source>
</evidence>
<dbReference type="InterPro" id="IPR005240">
    <property type="entry name" value="DUF389"/>
</dbReference>
<dbReference type="Pfam" id="PF04087">
    <property type="entry name" value="DUF389"/>
    <property type="match status" value="1"/>
</dbReference>
<name>A0A433NQZ1_CHLFR</name>
<dbReference type="RefSeq" id="WP_016874445.1">
    <property type="nucleotide sequence ID" value="NZ_AJLN01000116.1"/>
</dbReference>
<protein>
    <recommendedName>
        <fullName evidence="4">DUF389 domain-containing protein</fullName>
    </recommendedName>
</protein>
<comment type="caution">
    <text evidence="2">The sequence shown here is derived from an EMBL/GenBank/DDBJ whole genome shotgun (WGS) entry which is preliminary data.</text>
</comment>
<proteinExistence type="predicted"/>
<keyword evidence="1" id="KW-1133">Transmembrane helix</keyword>
<organism evidence="2 3">
    <name type="scientific">Chlorogloeopsis fritschii PCC 6912</name>
    <dbReference type="NCBI Taxonomy" id="211165"/>
    <lineage>
        <taxon>Bacteria</taxon>
        <taxon>Bacillati</taxon>
        <taxon>Cyanobacteriota</taxon>
        <taxon>Cyanophyceae</taxon>
        <taxon>Nostocales</taxon>
        <taxon>Chlorogloeopsidaceae</taxon>
        <taxon>Chlorogloeopsis</taxon>
    </lineage>
</organism>
<dbReference type="EMBL" id="RSCJ01000001">
    <property type="protein sequence ID" value="RUR86638.1"/>
    <property type="molecule type" value="Genomic_DNA"/>
</dbReference>
<keyword evidence="3" id="KW-1185">Reference proteome</keyword>
<feature type="transmembrane region" description="Helical" evidence="1">
    <location>
        <begin position="110"/>
        <end position="131"/>
    </location>
</feature>
<dbReference type="NCBIfam" id="TIGR00341">
    <property type="entry name" value="TIGR00341 family protein"/>
    <property type="match status" value="1"/>
</dbReference>
<accession>A0A433NQZ1</accession>
<dbReference type="Proteomes" id="UP000268857">
    <property type="component" value="Unassembled WGS sequence"/>
</dbReference>
<dbReference type="PANTHER" id="PTHR20992:SF9">
    <property type="entry name" value="AT15442P-RELATED"/>
    <property type="match status" value="1"/>
</dbReference>
<reference evidence="2 3" key="1">
    <citation type="journal article" date="2019" name="Genome Biol. Evol.">
        <title>Day and night: Metabolic profiles and evolutionary relationships of six axenic non-marine cyanobacteria.</title>
        <authorList>
            <person name="Will S.E."/>
            <person name="Henke P."/>
            <person name="Boedeker C."/>
            <person name="Huang S."/>
            <person name="Brinkmann H."/>
            <person name="Rohde M."/>
            <person name="Jarek M."/>
            <person name="Friedl T."/>
            <person name="Seufert S."/>
            <person name="Schumacher M."/>
            <person name="Overmann J."/>
            <person name="Neumann-Schaal M."/>
            <person name="Petersen J."/>
        </authorList>
    </citation>
    <scope>NUCLEOTIDE SEQUENCE [LARGE SCALE GENOMIC DNA]</scope>
    <source>
        <strain evidence="2 3">PCC 6912</strain>
    </source>
</reference>
<keyword evidence="1" id="KW-0472">Membrane</keyword>
<feature type="transmembrane region" description="Helical" evidence="1">
    <location>
        <begin position="77"/>
        <end position="98"/>
    </location>
</feature>
<feature type="transmembrane region" description="Helical" evidence="1">
    <location>
        <begin position="200"/>
        <end position="225"/>
    </location>
</feature>
<dbReference type="AlphaFoldDB" id="A0A433NQZ1"/>
<feature type="transmembrane region" description="Helical" evidence="1">
    <location>
        <begin position="52"/>
        <end position="71"/>
    </location>
</feature>
<sequence>MRLAIKKISVWSKQQITEFWQGNRGEWPWLAEKPIPLAGLNRNMWRGAVPSWNFYILLSLSGIIATLGLLANSAATIIGAMIVAPLMGPIIAIAYSIALGNQRLLKRSTFTLITGVFLTIATSFVITQLVGIRTFGSEIWGRVSPTLLDLGVALAAGGAGAFAKSRRNIADALPGVAIAVALVPPLSVVGIGLGSNSHSVATGATVLFLANLTGIIFSGALVFIAQRYGSLERARQGLIISIGAILLLGLPLGFSLENVLVKEQARRSINYLLSRKSITFSSTDIRDIQIRRQGRRLVVNLEVATALNSISENQVDLVRDFLEQNLKRPINLNVRIIPIQEFSSPAPGT</sequence>
<feature type="transmembrane region" description="Helical" evidence="1">
    <location>
        <begin position="237"/>
        <end position="256"/>
    </location>
</feature>